<dbReference type="AlphaFoldDB" id="A0A060HDX4"/>
<sequence>MTEPAKTIAWCVTAYGTLTLSQAGSNCSALSRWHCWEPLLQVVPLAAMVQVCDRGCNAIAGRVVCRVLFDWYVIVAAMLQGAANV</sequence>
<evidence type="ECO:0000313" key="1">
    <source>
        <dbReference type="EMBL" id="AIC11611.1"/>
    </source>
</evidence>
<organism evidence="1 2">
    <name type="scientific">Xylella fastidiosa subsp. sandyi Ann-1</name>
    <dbReference type="NCBI Taxonomy" id="155920"/>
    <lineage>
        <taxon>Bacteria</taxon>
        <taxon>Pseudomonadati</taxon>
        <taxon>Pseudomonadota</taxon>
        <taxon>Gammaproteobacteria</taxon>
        <taxon>Lysobacterales</taxon>
        <taxon>Lysobacteraceae</taxon>
        <taxon>Xylella</taxon>
    </lineage>
</organism>
<name>A0A060HDX4_XYLFS</name>
<proteinExistence type="predicted"/>
<dbReference type="Proteomes" id="UP000027215">
    <property type="component" value="Chromosome"/>
</dbReference>
<accession>A0A060HDX4</accession>
<dbReference type="PATRIC" id="fig|155920.8.peg.2852"/>
<dbReference type="KEGG" id="xfs:D934_12120"/>
<dbReference type="RefSeq" id="WP_021358190.1">
    <property type="nucleotide sequence ID" value="NZ_CP006696.1"/>
</dbReference>
<reference evidence="1 2" key="1">
    <citation type="submission" date="2013-08" db="EMBL/GenBank/DDBJ databases">
        <authorList>
            <person name="Stouthamer R."/>
            <person name="Nunney L."/>
        </authorList>
    </citation>
    <scope>NUCLEOTIDE SEQUENCE [LARGE SCALE GENOMIC DNA]</scope>
    <source>
        <strain evidence="2">ann-1</strain>
    </source>
</reference>
<dbReference type="EMBL" id="CP006696">
    <property type="protein sequence ID" value="AIC11611.1"/>
    <property type="molecule type" value="Genomic_DNA"/>
</dbReference>
<dbReference type="HOGENOM" id="CLU_2440126_0_0_6"/>
<evidence type="ECO:0000313" key="2">
    <source>
        <dbReference type="Proteomes" id="UP000027215"/>
    </source>
</evidence>
<protein>
    <submittedName>
        <fullName evidence="1">Uncharacterized protein</fullName>
    </submittedName>
</protein>
<gene>
    <name evidence="1" type="ORF">D934_12120</name>
</gene>